<evidence type="ECO:0000256" key="3">
    <source>
        <dbReference type="SAM" id="Phobius"/>
    </source>
</evidence>
<keyword evidence="2 3" id="KW-0472">Membrane</keyword>
<dbReference type="PANTHER" id="PTHR34295">
    <property type="entry name" value="BIOTIN TRANSPORTER BIOY"/>
    <property type="match status" value="1"/>
</dbReference>
<keyword evidence="2" id="KW-1003">Cell membrane</keyword>
<organism evidence="4 5">
    <name type="scientific">Desulfofarcimen acetoxidans (strain ATCC 49208 / DSM 771 / KCTC 5769 / VKM B-1644 / 5575)</name>
    <name type="common">Desulfotomaculum acetoxidans</name>
    <dbReference type="NCBI Taxonomy" id="485916"/>
    <lineage>
        <taxon>Bacteria</taxon>
        <taxon>Bacillati</taxon>
        <taxon>Bacillota</taxon>
        <taxon>Clostridia</taxon>
        <taxon>Eubacteriales</taxon>
        <taxon>Peptococcaceae</taxon>
        <taxon>Desulfofarcimen</taxon>
    </lineage>
</organism>
<evidence type="ECO:0000313" key="5">
    <source>
        <dbReference type="Proteomes" id="UP000002217"/>
    </source>
</evidence>
<dbReference type="OrthoDB" id="9803495at2"/>
<dbReference type="Gene3D" id="1.10.1760.20">
    <property type="match status" value="1"/>
</dbReference>
<dbReference type="KEGG" id="dae:Dtox_4332"/>
<proteinExistence type="inferred from homology"/>
<feature type="transmembrane region" description="Helical" evidence="3">
    <location>
        <begin position="12"/>
        <end position="29"/>
    </location>
</feature>
<keyword evidence="3" id="KW-1133">Transmembrane helix</keyword>
<feature type="transmembrane region" description="Helical" evidence="3">
    <location>
        <begin position="89"/>
        <end position="106"/>
    </location>
</feature>
<keyword evidence="3" id="KW-0812">Transmembrane</keyword>
<sequence length="188" mass="20216">MTIKNKQWNTRNLILCAVFADLIAIGAYIKIPVPIVPFTLQFLFANLAGLLLGKKLGAISVAIYIAMGLIGIPVFTGGGGIGYIFRPTFGYIIGFMAGAWLTGFIAEKTKTPSSKRLLAAGFAGLGIVYLFGMSYYYIIANYYMNSPIGVWALILYGFILAVPGDIAICFTSAVLAKRLIPIVKGSQL</sequence>
<dbReference type="GO" id="GO:0015225">
    <property type="term" value="F:biotin transmembrane transporter activity"/>
    <property type="evidence" value="ECO:0007669"/>
    <property type="project" value="UniProtKB-UniRule"/>
</dbReference>
<dbReference type="EMBL" id="CP001720">
    <property type="protein sequence ID" value="ACV64996.1"/>
    <property type="molecule type" value="Genomic_DNA"/>
</dbReference>
<evidence type="ECO:0000256" key="1">
    <source>
        <dbReference type="ARBA" id="ARBA00010692"/>
    </source>
</evidence>
<keyword evidence="5" id="KW-1185">Reference proteome</keyword>
<keyword evidence="2" id="KW-0813">Transport</keyword>
<name>C8W028_DESAS</name>
<dbReference type="Pfam" id="PF02632">
    <property type="entry name" value="BioY"/>
    <property type="match status" value="1"/>
</dbReference>
<dbReference type="STRING" id="485916.Dtox_4332"/>
<dbReference type="PANTHER" id="PTHR34295:SF1">
    <property type="entry name" value="BIOTIN TRANSPORTER BIOY"/>
    <property type="match status" value="1"/>
</dbReference>
<feature type="transmembrane region" description="Helical" evidence="3">
    <location>
        <begin position="35"/>
        <end position="52"/>
    </location>
</feature>
<dbReference type="RefSeq" id="WP_015759665.1">
    <property type="nucleotide sequence ID" value="NC_013216.1"/>
</dbReference>
<dbReference type="HOGENOM" id="CLU_077931_3_1_9"/>
<dbReference type="GO" id="GO:0005886">
    <property type="term" value="C:plasma membrane"/>
    <property type="evidence" value="ECO:0007669"/>
    <property type="project" value="UniProtKB-SubCell"/>
</dbReference>
<comment type="subcellular location">
    <subcellularLocation>
        <location evidence="2">Cell membrane</location>
        <topology evidence="2">Multi-pass membrane protein</topology>
    </subcellularLocation>
</comment>
<dbReference type="PIRSF" id="PIRSF016661">
    <property type="entry name" value="BioY"/>
    <property type="match status" value="1"/>
</dbReference>
<dbReference type="AlphaFoldDB" id="C8W028"/>
<feature type="transmembrane region" description="Helical" evidence="3">
    <location>
        <begin position="118"/>
        <end position="138"/>
    </location>
</feature>
<dbReference type="eggNOG" id="COG1268">
    <property type="taxonomic scope" value="Bacteria"/>
</dbReference>
<reference evidence="4 5" key="1">
    <citation type="journal article" date="2009" name="Stand. Genomic Sci.">
        <title>Complete genome sequence of Desulfotomaculum acetoxidans type strain (5575).</title>
        <authorList>
            <person name="Spring S."/>
            <person name="Lapidus A."/>
            <person name="Schroder M."/>
            <person name="Gleim D."/>
            <person name="Sims D."/>
            <person name="Meincke L."/>
            <person name="Glavina Del Rio T."/>
            <person name="Tice H."/>
            <person name="Copeland A."/>
            <person name="Cheng J.F."/>
            <person name="Lucas S."/>
            <person name="Chen F."/>
            <person name="Nolan M."/>
            <person name="Bruce D."/>
            <person name="Goodwin L."/>
            <person name="Pitluck S."/>
            <person name="Ivanova N."/>
            <person name="Mavromatis K."/>
            <person name="Mikhailova N."/>
            <person name="Pati A."/>
            <person name="Chen A."/>
            <person name="Palaniappan K."/>
            <person name="Land M."/>
            <person name="Hauser L."/>
            <person name="Chang Y.J."/>
            <person name="Jeffries C.D."/>
            <person name="Chain P."/>
            <person name="Saunders E."/>
            <person name="Brettin T."/>
            <person name="Detter J.C."/>
            <person name="Goker M."/>
            <person name="Bristow J."/>
            <person name="Eisen J.A."/>
            <person name="Markowitz V."/>
            <person name="Hugenholtz P."/>
            <person name="Kyrpides N.C."/>
            <person name="Klenk H.P."/>
            <person name="Han C."/>
        </authorList>
    </citation>
    <scope>NUCLEOTIDE SEQUENCE [LARGE SCALE GENOMIC DNA]</scope>
    <source>
        <strain evidence="5">ATCC 49208 / DSM 771 / VKM B-1644</strain>
    </source>
</reference>
<dbReference type="Proteomes" id="UP000002217">
    <property type="component" value="Chromosome"/>
</dbReference>
<protein>
    <recommendedName>
        <fullName evidence="2">Biotin transporter</fullName>
    </recommendedName>
</protein>
<dbReference type="InterPro" id="IPR003784">
    <property type="entry name" value="BioY"/>
</dbReference>
<evidence type="ECO:0000313" key="4">
    <source>
        <dbReference type="EMBL" id="ACV64996.1"/>
    </source>
</evidence>
<accession>C8W028</accession>
<comment type="similarity">
    <text evidence="1 2">Belongs to the BioY family.</text>
</comment>
<evidence type="ECO:0000256" key="2">
    <source>
        <dbReference type="PIRNR" id="PIRNR016661"/>
    </source>
</evidence>
<feature type="transmembrane region" description="Helical" evidence="3">
    <location>
        <begin position="150"/>
        <end position="176"/>
    </location>
</feature>
<feature type="transmembrane region" description="Helical" evidence="3">
    <location>
        <begin position="61"/>
        <end position="83"/>
    </location>
</feature>
<gene>
    <name evidence="4" type="ordered locus">Dtox_4332</name>
</gene>